<sequence>MIEMRVSGIVLDPQSRNPIVVLRDTPERRALMIWIGPPEANSIMLALENVTLARPATHDLFVNTLEMIGATVNSVVVNRMEDNTFFAVLKVTTKEGKSLEIDSRPSDAIAIGLRTESPIFVSEEVMLSSGIPINAAQEEKDAKDFKDFIQNLKPSDFIKQSQERDGEIN</sequence>
<gene>
    <name evidence="2" type="ORF">COW36_15835</name>
</gene>
<accession>A0A2M7G226</accession>
<evidence type="ECO:0000313" key="3">
    <source>
        <dbReference type="Proteomes" id="UP000231019"/>
    </source>
</evidence>
<proteinExistence type="predicted"/>
<dbReference type="EMBL" id="PFFQ01000044">
    <property type="protein sequence ID" value="PIW15813.1"/>
    <property type="molecule type" value="Genomic_DNA"/>
</dbReference>
<evidence type="ECO:0000313" key="2">
    <source>
        <dbReference type="EMBL" id="PIW15813.1"/>
    </source>
</evidence>
<feature type="domain" description="BFN" evidence="1">
    <location>
        <begin position="1"/>
        <end position="133"/>
    </location>
</feature>
<name>A0A2M7G226_9BACT</name>
<dbReference type="Pfam" id="PF02577">
    <property type="entry name" value="BFN_dom"/>
    <property type="match status" value="1"/>
</dbReference>
<reference evidence="2 3" key="1">
    <citation type="submission" date="2017-09" db="EMBL/GenBank/DDBJ databases">
        <title>Depth-based differentiation of microbial function through sediment-hosted aquifers and enrichment of novel symbionts in the deep terrestrial subsurface.</title>
        <authorList>
            <person name="Probst A.J."/>
            <person name="Ladd B."/>
            <person name="Jarett J.K."/>
            <person name="Geller-Mcgrath D.E."/>
            <person name="Sieber C.M."/>
            <person name="Emerson J.B."/>
            <person name="Anantharaman K."/>
            <person name="Thomas B.C."/>
            <person name="Malmstrom R."/>
            <person name="Stieglmeier M."/>
            <person name="Klingl A."/>
            <person name="Woyke T."/>
            <person name="Ryan C.M."/>
            <person name="Banfield J.F."/>
        </authorList>
    </citation>
    <scope>NUCLEOTIDE SEQUENCE [LARGE SCALE GENOMIC DNA]</scope>
    <source>
        <strain evidence="2">CG17_big_fil_post_rev_8_21_14_2_50_48_46</strain>
    </source>
</reference>
<protein>
    <recommendedName>
        <fullName evidence="1">BFN domain-containing protein</fullName>
    </recommendedName>
</protein>
<dbReference type="InterPro" id="IPR003729">
    <property type="entry name" value="Bi_nuclease_dom"/>
</dbReference>
<dbReference type="Gene3D" id="3.10.690.10">
    <property type="entry name" value="Bifunctional nuclease domain"/>
    <property type="match status" value="1"/>
</dbReference>
<dbReference type="GO" id="GO:0004518">
    <property type="term" value="F:nuclease activity"/>
    <property type="evidence" value="ECO:0007669"/>
    <property type="project" value="InterPro"/>
</dbReference>
<dbReference type="AlphaFoldDB" id="A0A2M7G226"/>
<dbReference type="PROSITE" id="PS51658">
    <property type="entry name" value="BFN"/>
    <property type="match status" value="1"/>
</dbReference>
<dbReference type="Proteomes" id="UP000231019">
    <property type="component" value="Unassembled WGS sequence"/>
</dbReference>
<dbReference type="PANTHER" id="PTHR15160:SF1">
    <property type="entry name" value="VON HIPPEL-LINDAU DISEASE TUMOR SUPPRESSOR"/>
    <property type="match status" value="1"/>
</dbReference>
<comment type="caution">
    <text evidence="2">The sequence shown here is derived from an EMBL/GenBank/DDBJ whole genome shotgun (WGS) entry which is preliminary data.</text>
</comment>
<dbReference type="InterPro" id="IPR036104">
    <property type="entry name" value="BFN_sf"/>
</dbReference>
<dbReference type="PANTHER" id="PTHR15160">
    <property type="entry name" value="VON HIPPEL-LINDAU PROTEIN"/>
    <property type="match status" value="1"/>
</dbReference>
<organism evidence="2 3">
    <name type="scientific">bacterium (Candidatus Blackallbacteria) CG17_big_fil_post_rev_8_21_14_2_50_48_46</name>
    <dbReference type="NCBI Taxonomy" id="2014261"/>
    <lineage>
        <taxon>Bacteria</taxon>
        <taxon>Candidatus Blackallbacteria</taxon>
    </lineage>
</organism>
<evidence type="ECO:0000259" key="1">
    <source>
        <dbReference type="PROSITE" id="PS51658"/>
    </source>
</evidence>
<dbReference type="SUPFAM" id="SSF103256">
    <property type="entry name" value="Hypothetical protein TM0160"/>
    <property type="match status" value="1"/>
</dbReference>